<feature type="region of interest" description="Disordered" evidence="2">
    <location>
        <begin position="37"/>
        <end position="63"/>
    </location>
</feature>
<dbReference type="Proteomes" id="UP000582016">
    <property type="component" value="Unassembled WGS sequence"/>
</dbReference>
<protein>
    <submittedName>
        <fullName evidence="3">Uncharacterized protein</fullName>
    </submittedName>
</protein>
<dbReference type="AlphaFoldDB" id="A0A8H5N1E1"/>
<dbReference type="EMBL" id="JAAOAQ010000422">
    <property type="protein sequence ID" value="KAF5548333.1"/>
    <property type="molecule type" value="Genomic_DNA"/>
</dbReference>
<comment type="caution">
    <text evidence="3">The sequence shown here is derived from an EMBL/GenBank/DDBJ whole genome shotgun (WGS) entry which is preliminary data.</text>
</comment>
<evidence type="ECO:0000256" key="2">
    <source>
        <dbReference type="SAM" id="MobiDB-lite"/>
    </source>
</evidence>
<proteinExistence type="predicted"/>
<organism evidence="3 4">
    <name type="scientific">Fusarium phyllophilum</name>
    <dbReference type="NCBI Taxonomy" id="47803"/>
    <lineage>
        <taxon>Eukaryota</taxon>
        <taxon>Fungi</taxon>
        <taxon>Dikarya</taxon>
        <taxon>Ascomycota</taxon>
        <taxon>Pezizomycotina</taxon>
        <taxon>Sordariomycetes</taxon>
        <taxon>Hypocreomycetidae</taxon>
        <taxon>Hypocreales</taxon>
        <taxon>Nectriaceae</taxon>
        <taxon>Fusarium</taxon>
        <taxon>Fusarium fujikuroi species complex</taxon>
    </lineage>
</organism>
<feature type="compositionally biased region" description="Basic and acidic residues" evidence="2">
    <location>
        <begin position="116"/>
        <end position="126"/>
    </location>
</feature>
<evidence type="ECO:0000313" key="3">
    <source>
        <dbReference type="EMBL" id="KAF5548333.1"/>
    </source>
</evidence>
<dbReference type="OrthoDB" id="5022741at2759"/>
<evidence type="ECO:0000256" key="1">
    <source>
        <dbReference type="SAM" id="Coils"/>
    </source>
</evidence>
<feature type="region of interest" description="Disordered" evidence="2">
    <location>
        <begin position="102"/>
        <end position="126"/>
    </location>
</feature>
<name>A0A8H5N1E1_9HYPO</name>
<sequence>MPSIADQELRALHDRIESLQKELEETKSYAAVLESNLKTARKSDPNTGNPGDANDGLKEGETSLTMVETERGRFVKWSTGPVFFPAEYFAGKMNTDVESLWAANGPESPEASITDKNSKQSEWEMV</sequence>
<evidence type="ECO:0000313" key="4">
    <source>
        <dbReference type="Proteomes" id="UP000582016"/>
    </source>
</evidence>
<keyword evidence="1" id="KW-0175">Coiled coil</keyword>
<gene>
    <name evidence="3" type="ORF">FPHYL_9948</name>
</gene>
<keyword evidence="4" id="KW-1185">Reference proteome</keyword>
<accession>A0A8H5N1E1</accession>
<reference evidence="3 4" key="1">
    <citation type="submission" date="2020-05" db="EMBL/GenBank/DDBJ databases">
        <title>Identification and distribution of gene clusters putatively required for synthesis of sphingolipid metabolism inhibitors in phylogenetically diverse species of the filamentous fungus Fusarium.</title>
        <authorList>
            <person name="Kim H.-S."/>
            <person name="Busman M."/>
            <person name="Brown D.W."/>
            <person name="Divon H."/>
            <person name="Uhlig S."/>
            <person name="Proctor R.H."/>
        </authorList>
    </citation>
    <scope>NUCLEOTIDE SEQUENCE [LARGE SCALE GENOMIC DNA]</scope>
    <source>
        <strain evidence="3 4">NRRL 13617</strain>
    </source>
</reference>
<feature type="coiled-coil region" evidence="1">
    <location>
        <begin position="9"/>
        <end position="36"/>
    </location>
</feature>